<organism evidence="1">
    <name type="scientific">Anthurium amnicola</name>
    <dbReference type="NCBI Taxonomy" id="1678845"/>
    <lineage>
        <taxon>Eukaryota</taxon>
        <taxon>Viridiplantae</taxon>
        <taxon>Streptophyta</taxon>
        <taxon>Embryophyta</taxon>
        <taxon>Tracheophyta</taxon>
        <taxon>Spermatophyta</taxon>
        <taxon>Magnoliopsida</taxon>
        <taxon>Liliopsida</taxon>
        <taxon>Araceae</taxon>
        <taxon>Pothoideae</taxon>
        <taxon>Potheae</taxon>
        <taxon>Anthurium</taxon>
    </lineage>
</organism>
<reference evidence="1" key="1">
    <citation type="submission" date="2015-07" db="EMBL/GenBank/DDBJ databases">
        <title>Transcriptome Assembly of Anthurium amnicola.</title>
        <authorList>
            <person name="Suzuki J."/>
        </authorList>
    </citation>
    <scope>NUCLEOTIDE SEQUENCE</scope>
</reference>
<name>A0A1D1XIA7_9ARAE</name>
<proteinExistence type="predicted"/>
<dbReference type="PANTHER" id="PTHR36373">
    <property type="entry name" value="EXPRESSED PROTEIN"/>
    <property type="match status" value="1"/>
</dbReference>
<sequence length="111" mass="12570">MENLLRVPPDPKRCRENLPLLQEVRSCPPTPQRFPSPLSLRRKATVTPVKPCSKPDTSERGILREMVHNKEEVQALVGMDDCSNNAMSNSPATVEGKSVDLFWFFKPCTYL</sequence>
<gene>
    <name evidence="1" type="ORF">g.162603</name>
</gene>
<dbReference type="EMBL" id="GDJX01025809">
    <property type="protein sequence ID" value="JAT42127.1"/>
    <property type="molecule type" value="Transcribed_RNA"/>
</dbReference>
<dbReference type="PANTHER" id="PTHR36373:SF1">
    <property type="entry name" value="EXPRESSED PROTEIN"/>
    <property type="match status" value="1"/>
</dbReference>
<evidence type="ECO:0000313" key="1">
    <source>
        <dbReference type="EMBL" id="JAT42127.1"/>
    </source>
</evidence>
<protein>
    <submittedName>
        <fullName evidence="1">Uncharacterized protein</fullName>
    </submittedName>
</protein>
<dbReference type="AlphaFoldDB" id="A0A1D1XIA7"/>
<accession>A0A1D1XIA7</accession>